<dbReference type="Proteomes" id="UP000747110">
    <property type="component" value="Unassembled WGS sequence"/>
</dbReference>
<keyword evidence="3" id="KW-1185">Reference proteome</keyword>
<dbReference type="OrthoDB" id="19610at2759"/>
<evidence type="ECO:0000313" key="3">
    <source>
        <dbReference type="Proteomes" id="UP000747110"/>
    </source>
</evidence>
<evidence type="ECO:0000313" key="1">
    <source>
        <dbReference type="EMBL" id="GIL91532.1"/>
    </source>
</evidence>
<dbReference type="EMBL" id="BNCP01000066">
    <property type="protein sequence ID" value="GIL91532.1"/>
    <property type="molecule type" value="Genomic_DNA"/>
</dbReference>
<evidence type="ECO:0000313" key="2">
    <source>
        <dbReference type="EMBL" id="GIM15659.1"/>
    </source>
</evidence>
<comment type="caution">
    <text evidence="1">The sequence shown here is derived from an EMBL/GenBank/DDBJ whole genome shotgun (WGS) entry which is preliminary data.</text>
</comment>
<accession>A0A8J4D2V0</accession>
<gene>
    <name evidence="1" type="ORF">Vretifemale_19142</name>
    <name evidence="2" type="ORF">Vretimale_18409</name>
</gene>
<name>A0A8J4D2V0_9CHLO</name>
<dbReference type="PANTHER" id="PTHR48146">
    <property type="entry name" value="K-STIMULATED PYROPHOSPHATE-ENERGIZED SODIUM PUMP PROTEIN"/>
    <property type="match status" value="1"/>
</dbReference>
<dbReference type="Proteomes" id="UP000722791">
    <property type="component" value="Unassembled WGS sequence"/>
</dbReference>
<reference evidence="1" key="1">
    <citation type="journal article" date="2021" name="Proc. Natl. Acad. Sci. U.S.A.">
        <title>Three genomes in the algal genus Volvox reveal the fate of a haploid sex-determining region after a transition to homothallism.</title>
        <authorList>
            <person name="Yamamoto K."/>
            <person name="Hamaji T."/>
            <person name="Kawai-Toyooka H."/>
            <person name="Matsuzaki R."/>
            <person name="Takahashi F."/>
            <person name="Nishimura Y."/>
            <person name="Kawachi M."/>
            <person name="Noguchi H."/>
            <person name="Minakuchi Y."/>
            <person name="Umen J.G."/>
            <person name="Toyoda A."/>
            <person name="Nozaki H."/>
        </authorList>
    </citation>
    <scope>NUCLEOTIDE SEQUENCE</scope>
    <source>
        <strain evidence="2">NIES-3785</strain>
        <strain evidence="1">NIES-3786</strain>
    </source>
</reference>
<dbReference type="EMBL" id="BNCQ01000068">
    <property type="protein sequence ID" value="GIM15659.1"/>
    <property type="molecule type" value="Genomic_DNA"/>
</dbReference>
<proteinExistence type="predicted"/>
<sequence length="880" mass="89787">MANGPGLTFGAGVADAPRLELTADAKATRADVLMNCQDNCSGHKLIAFDATSSPAAPVTLSEASPGSVIAGTSCGTGSRTEVFSAMDVTSHAIGSDSPGGSDGQEVATTGPAAEILSPPQHTTFSHLGPSAIEALKPCSLLISARGFNSNTGGLKGSGEIMVDGSGSPASGGHRQAAVPHAGSVNDIREPGGGNGDGNCSKAGAVTVAPAREGTNGCGSKAGSGGNMGAPIAATVTTGVAGGIVNSGGGSSASQLLAMGISSSMLEHVSREVIRKLRLAASAGSAEDRHVVCEELFADITCALDASAQAALLGPEIVANAADIEGDGDAVAMGSGGTGRRACVRGRLYYEVLALHYASRNAADSAQVLLHLCQLLWDTPWVAPIFALLLHRFLLLPRETAVSPTAAATASSDTTATGASAGKSLYGMSYSDPRVKHLNVLAHGARQLLLGDVHSGLFRFQPLWAFLVFEVAGLSPQTAPGGGPGGGGGVTAPRSSLPPVTGIDGVPVTARPWLLAVAAAFLPYYSLDEQVAELARRFPPPMPPEGVGPAQPGFGGGDSNLGASAAVSLAGLDFLIVEVTDVLGRINSEVGLLKYLRALRALAKPPSPPQQPSVGVGRPTLVGTEAEAIAQPGPATTPLQPQHSQILAAQPDTLRARSRGAGGNDAIATVPDHEGAQTVVAAARRPCSSQPPPPPLAGLPTITKLRLQSELYSLTSGGGPRYAPREVRRAAFAALDALFPGGRSLRWFVRWASRTLHLEWLEGDGAPDDPWVGQGWLGWIYWPIHWCTALYGKILLAFFQLIYGMVVWRPGRCSVAEMDNVTGTGNGRVRDDYGGSATRAIGSSVATEGSVGSEAAAAGLGAAGNGAKAGPWWQPRLRGHR</sequence>
<dbReference type="PANTHER" id="PTHR48146:SF2">
    <property type="entry name" value="K-STIMULATED PYROPHOSPHATE-ENERGIZED SODIUM PUMP PROTEIN"/>
    <property type="match status" value="1"/>
</dbReference>
<organism evidence="1 3">
    <name type="scientific">Volvox reticuliferus</name>
    <dbReference type="NCBI Taxonomy" id="1737510"/>
    <lineage>
        <taxon>Eukaryota</taxon>
        <taxon>Viridiplantae</taxon>
        <taxon>Chlorophyta</taxon>
        <taxon>core chlorophytes</taxon>
        <taxon>Chlorophyceae</taxon>
        <taxon>CS clade</taxon>
        <taxon>Chlamydomonadales</taxon>
        <taxon>Volvocaceae</taxon>
        <taxon>Volvox</taxon>
    </lineage>
</organism>
<protein>
    <submittedName>
        <fullName evidence="1">Uncharacterized protein</fullName>
    </submittedName>
</protein>
<dbReference type="AlphaFoldDB" id="A0A8J4D2V0"/>